<reference evidence="1" key="1">
    <citation type="journal article" date="2017" name="Appl. Environ. Microbiol.">
        <title>Molecular characterization of an Endozoicomonas-like organism causing infection in king scallop Pecten maximus L.</title>
        <authorList>
            <person name="Cano I."/>
            <person name="van Aerle R."/>
            <person name="Ross S."/>
            <person name="Verner-Jeffreys D.W."/>
            <person name="Paley R.K."/>
            <person name="Rimmer G."/>
            <person name="Ryder D."/>
            <person name="Hooper P."/>
            <person name="Stone D."/>
            <person name="Feist S.W."/>
        </authorList>
    </citation>
    <scope>NUCLEOTIDE SEQUENCE</scope>
</reference>
<name>A0A2H9T6P2_9ZZZZ</name>
<comment type="caution">
    <text evidence="1">The sequence shown here is derived from an EMBL/GenBank/DDBJ whole genome shotgun (WGS) entry which is preliminary data.</text>
</comment>
<organism evidence="1">
    <name type="scientific">invertebrate metagenome</name>
    <dbReference type="NCBI Taxonomy" id="1711999"/>
    <lineage>
        <taxon>unclassified sequences</taxon>
        <taxon>metagenomes</taxon>
        <taxon>organismal metagenomes</taxon>
    </lineage>
</organism>
<dbReference type="NCBIfam" id="TIGR03011">
    <property type="entry name" value="sulf_tusB_dsrH"/>
    <property type="match status" value="1"/>
</dbReference>
<accession>A0A2H9T6P2</accession>
<dbReference type="Gene3D" id="3.40.1260.10">
    <property type="entry name" value="DsrEFH-like"/>
    <property type="match status" value="1"/>
</dbReference>
<dbReference type="InterPro" id="IPR027396">
    <property type="entry name" value="DsrEFH-like"/>
</dbReference>
<dbReference type="SUPFAM" id="SSF75169">
    <property type="entry name" value="DsrEFH-like"/>
    <property type="match status" value="1"/>
</dbReference>
<dbReference type="EMBL" id="NSIT01000118">
    <property type="protein sequence ID" value="PJE78886.1"/>
    <property type="molecule type" value="Genomic_DNA"/>
</dbReference>
<dbReference type="Pfam" id="PF04077">
    <property type="entry name" value="DsrH"/>
    <property type="match status" value="1"/>
</dbReference>
<sequence>MNTLHIVNKPGSPLALCQRAILPDDGILFIEDGVYCIKENLDDMKNLTQEQSIYCLKTDCQARGIVTIHPHISVIDYDIFVTLSCQYDQVISWF</sequence>
<dbReference type="AlphaFoldDB" id="A0A2H9T6P2"/>
<dbReference type="InterPro" id="IPR007215">
    <property type="entry name" value="Sulphur_relay_TusB/DsrH"/>
</dbReference>
<dbReference type="GO" id="GO:0002143">
    <property type="term" value="P:tRNA wobble position uridine thiolation"/>
    <property type="evidence" value="ECO:0007669"/>
    <property type="project" value="InterPro"/>
</dbReference>
<dbReference type="PANTHER" id="PTHR37526">
    <property type="entry name" value="PROTEIN TUSB"/>
    <property type="match status" value="1"/>
</dbReference>
<protein>
    <submittedName>
        <fullName evidence="1">Protein TusB</fullName>
    </submittedName>
</protein>
<dbReference type="PANTHER" id="PTHR37526:SF1">
    <property type="entry name" value="PROTEIN TUSB"/>
    <property type="match status" value="1"/>
</dbReference>
<dbReference type="GO" id="GO:1990228">
    <property type="term" value="C:sulfurtransferase complex"/>
    <property type="evidence" value="ECO:0007669"/>
    <property type="project" value="TreeGrafter"/>
</dbReference>
<evidence type="ECO:0000313" key="1">
    <source>
        <dbReference type="EMBL" id="PJE78886.1"/>
    </source>
</evidence>
<proteinExistence type="predicted"/>
<gene>
    <name evidence="1" type="primary">tusB</name>
    <name evidence="1" type="ORF">CI610_02159</name>
</gene>